<evidence type="ECO:0000256" key="1">
    <source>
        <dbReference type="SAM" id="Phobius"/>
    </source>
</evidence>
<organism evidence="2 3">
    <name type="scientific">Pseudorhizobium pelagicum</name>
    <dbReference type="NCBI Taxonomy" id="1509405"/>
    <lineage>
        <taxon>Bacteria</taxon>
        <taxon>Pseudomonadati</taxon>
        <taxon>Pseudomonadota</taxon>
        <taxon>Alphaproteobacteria</taxon>
        <taxon>Hyphomicrobiales</taxon>
        <taxon>Rhizobiaceae</taxon>
        <taxon>Rhizobium/Agrobacterium group</taxon>
        <taxon>Pseudorhizobium</taxon>
    </lineage>
</organism>
<comment type="caution">
    <text evidence="2">The sequence shown here is derived from an EMBL/GenBank/DDBJ whole genome shotgun (WGS) entry which is preliminary data.</text>
</comment>
<dbReference type="AlphaFoldDB" id="A0A922P305"/>
<dbReference type="EMBL" id="JOKJ01000005">
    <property type="protein sequence ID" value="KEQ09906.1"/>
    <property type="molecule type" value="Genomic_DNA"/>
</dbReference>
<protein>
    <submittedName>
        <fullName evidence="2">Uncharacterized protein</fullName>
    </submittedName>
</protein>
<proteinExistence type="predicted"/>
<feature type="transmembrane region" description="Helical" evidence="1">
    <location>
        <begin position="25"/>
        <end position="44"/>
    </location>
</feature>
<keyword evidence="1" id="KW-1133">Transmembrane helix</keyword>
<reference evidence="2 3" key="1">
    <citation type="submission" date="2014-06" db="EMBL/GenBank/DDBJ databases">
        <title>Rhizobium pelagicum/R2-400B4.</title>
        <authorList>
            <person name="Kimes N.E."/>
            <person name="Lopez-Perez M."/>
        </authorList>
    </citation>
    <scope>NUCLEOTIDE SEQUENCE [LARGE SCALE GENOMIC DNA]</scope>
    <source>
        <strain evidence="2 3">R2-400B4</strain>
    </source>
</reference>
<sequence length="60" mass="6229">MADLSTSTDTTFSYSSQPAHPLRPVFISVLAAKVLVAAFLLTTVSMAPPVAAESSYAALN</sequence>
<keyword evidence="1" id="KW-0472">Membrane</keyword>
<evidence type="ECO:0000313" key="2">
    <source>
        <dbReference type="EMBL" id="KEQ09906.1"/>
    </source>
</evidence>
<evidence type="ECO:0000313" key="3">
    <source>
        <dbReference type="Proteomes" id="UP000052167"/>
    </source>
</evidence>
<dbReference type="RefSeq" id="WP_037162115.1">
    <property type="nucleotide sequence ID" value="NZ_CAJXID010000040.1"/>
</dbReference>
<accession>A0A922P305</accession>
<keyword evidence="3" id="KW-1185">Reference proteome</keyword>
<name>A0A922P305_9HYPH</name>
<gene>
    <name evidence="2" type="ORF">GV68_21395</name>
</gene>
<keyword evidence="1" id="KW-0812">Transmembrane</keyword>
<dbReference type="Proteomes" id="UP000052167">
    <property type="component" value="Unassembled WGS sequence"/>
</dbReference>